<name>K1VP91_TRIAC</name>
<evidence type="ECO:0000256" key="2">
    <source>
        <dbReference type="ARBA" id="ARBA00008807"/>
    </source>
</evidence>
<comment type="subcellular location">
    <subcellularLocation>
        <location evidence="1">Membrane</location>
        <topology evidence="1">Multi-pass membrane protein</topology>
    </subcellularLocation>
</comment>
<feature type="transmembrane region" description="Helical" evidence="10">
    <location>
        <begin position="554"/>
        <end position="575"/>
    </location>
</feature>
<dbReference type="InterPro" id="IPR004648">
    <property type="entry name" value="Oligpept_transpt"/>
</dbReference>
<evidence type="ECO:0000256" key="9">
    <source>
        <dbReference type="SAM" id="MobiDB-lite"/>
    </source>
</evidence>
<feature type="transmembrane region" description="Helical" evidence="10">
    <location>
        <begin position="808"/>
        <end position="832"/>
    </location>
</feature>
<evidence type="ECO:0000256" key="4">
    <source>
        <dbReference type="ARBA" id="ARBA00022692"/>
    </source>
</evidence>
<dbReference type="Pfam" id="PF03169">
    <property type="entry name" value="OPT"/>
    <property type="match status" value="1"/>
</dbReference>
<keyword evidence="12" id="KW-1185">Reference proteome</keyword>
<keyword evidence="3" id="KW-0813">Transport</keyword>
<feature type="transmembrane region" description="Helical" evidence="10">
    <location>
        <begin position="161"/>
        <end position="179"/>
    </location>
</feature>
<gene>
    <name evidence="11" type="ORF">A1Q2_04439</name>
</gene>
<dbReference type="GO" id="GO:0035673">
    <property type="term" value="F:oligopeptide transmembrane transporter activity"/>
    <property type="evidence" value="ECO:0007669"/>
    <property type="project" value="InterPro"/>
</dbReference>
<feature type="transmembrane region" description="Helical" evidence="10">
    <location>
        <begin position="698"/>
        <end position="718"/>
    </location>
</feature>
<dbReference type="OMA" id="DTGMPIW"/>
<dbReference type="InterPro" id="IPR004813">
    <property type="entry name" value="OPT"/>
</dbReference>
<dbReference type="PANTHER" id="PTHR22601">
    <property type="entry name" value="ISP4 LIKE PROTEIN"/>
    <property type="match status" value="1"/>
</dbReference>
<dbReference type="HOGENOM" id="CLU_004965_1_0_1"/>
<comment type="caution">
    <text evidence="11">The sequence shown here is derived from an EMBL/GenBank/DDBJ whole genome shotgun (WGS) entry which is preliminary data.</text>
</comment>
<evidence type="ECO:0000313" key="11">
    <source>
        <dbReference type="EMBL" id="EKD01282.1"/>
    </source>
</evidence>
<feature type="transmembrane region" description="Helical" evidence="10">
    <location>
        <begin position="482"/>
        <end position="501"/>
    </location>
</feature>
<feature type="transmembrane region" description="Helical" evidence="10">
    <location>
        <begin position="582"/>
        <end position="604"/>
    </location>
</feature>
<evidence type="ECO:0000256" key="7">
    <source>
        <dbReference type="ARBA" id="ARBA00022989"/>
    </source>
</evidence>
<feature type="transmembrane region" description="Helical" evidence="10">
    <location>
        <begin position="664"/>
        <end position="686"/>
    </location>
</feature>
<dbReference type="EMBL" id="AMBO01000322">
    <property type="protein sequence ID" value="EKD01282.1"/>
    <property type="molecule type" value="Genomic_DNA"/>
</dbReference>
<evidence type="ECO:0000256" key="10">
    <source>
        <dbReference type="SAM" id="Phobius"/>
    </source>
</evidence>
<protein>
    <submittedName>
        <fullName evidence="11">OPT oligopeptide transporter</fullName>
    </submittedName>
</protein>
<feature type="transmembrane region" description="Helical" evidence="10">
    <location>
        <begin position="730"/>
        <end position="750"/>
    </location>
</feature>
<dbReference type="OrthoDB" id="9986677at2759"/>
<feature type="region of interest" description="Disordered" evidence="9">
    <location>
        <begin position="1"/>
        <end position="24"/>
    </location>
</feature>
<feature type="transmembrane region" description="Helical" evidence="10">
    <location>
        <begin position="191"/>
        <end position="213"/>
    </location>
</feature>
<proteinExistence type="inferred from homology"/>
<dbReference type="InParanoid" id="K1VP91"/>
<feature type="transmembrane region" description="Helical" evidence="10">
    <location>
        <begin position="234"/>
        <end position="257"/>
    </location>
</feature>
<keyword evidence="5" id="KW-0571">Peptide transport</keyword>
<organism evidence="11 12">
    <name type="scientific">Trichosporon asahii var. asahii (strain CBS 8904)</name>
    <name type="common">Yeast</name>
    <dbReference type="NCBI Taxonomy" id="1220162"/>
    <lineage>
        <taxon>Eukaryota</taxon>
        <taxon>Fungi</taxon>
        <taxon>Dikarya</taxon>
        <taxon>Basidiomycota</taxon>
        <taxon>Agaricomycotina</taxon>
        <taxon>Tremellomycetes</taxon>
        <taxon>Trichosporonales</taxon>
        <taxon>Trichosporonaceae</taxon>
        <taxon>Trichosporon</taxon>
    </lineage>
</organism>
<feature type="transmembrane region" description="Helical" evidence="10">
    <location>
        <begin position="781"/>
        <end position="796"/>
    </location>
</feature>
<keyword evidence="7 10" id="KW-1133">Transmembrane helix</keyword>
<evidence type="ECO:0000313" key="12">
    <source>
        <dbReference type="Proteomes" id="UP000006757"/>
    </source>
</evidence>
<evidence type="ECO:0000256" key="8">
    <source>
        <dbReference type="ARBA" id="ARBA00023136"/>
    </source>
</evidence>
<evidence type="ECO:0000256" key="6">
    <source>
        <dbReference type="ARBA" id="ARBA00022927"/>
    </source>
</evidence>
<dbReference type="FunCoup" id="K1VP91">
    <property type="interactions" value="54"/>
</dbReference>
<reference evidence="11 12" key="1">
    <citation type="journal article" date="2012" name="Eukaryot. Cell">
        <title>Genome sequence of the Trichosporon asahii environmental strain CBS 8904.</title>
        <authorList>
            <person name="Yang R.Y."/>
            <person name="Li H.T."/>
            <person name="Zhu H."/>
            <person name="Zhou G.P."/>
            <person name="Wang M."/>
            <person name="Wang L."/>
        </authorList>
    </citation>
    <scope>NUCLEOTIDE SEQUENCE [LARGE SCALE GENOMIC DNA]</scope>
    <source>
        <strain evidence="11 12">CBS 8904</strain>
    </source>
</reference>
<dbReference type="GO" id="GO:0015031">
    <property type="term" value="P:protein transport"/>
    <property type="evidence" value="ECO:0007669"/>
    <property type="project" value="UniProtKB-KW"/>
</dbReference>
<evidence type="ECO:0000256" key="3">
    <source>
        <dbReference type="ARBA" id="ARBA00022448"/>
    </source>
</evidence>
<keyword evidence="6" id="KW-0653">Protein transport</keyword>
<feature type="transmembrane region" description="Helical" evidence="10">
    <location>
        <begin position="338"/>
        <end position="363"/>
    </location>
</feature>
<dbReference type="GO" id="GO:0016020">
    <property type="term" value="C:membrane"/>
    <property type="evidence" value="ECO:0007669"/>
    <property type="project" value="UniProtKB-SubCell"/>
</dbReference>
<dbReference type="NCBIfam" id="TIGR00727">
    <property type="entry name" value="ISP4_OPT"/>
    <property type="match status" value="1"/>
</dbReference>
<dbReference type="AlphaFoldDB" id="K1VP91"/>
<comment type="similarity">
    <text evidence="2">Belongs to the oligopeptide OPT transporter family.</text>
</comment>
<keyword evidence="4 10" id="KW-0812">Transmembrane</keyword>
<dbReference type="NCBIfam" id="TIGR00728">
    <property type="entry name" value="OPT_sfam"/>
    <property type="match status" value="1"/>
</dbReference>
<dbReference type="Proteomes" id="UP000006757">
    <property type="component" value="Unassembled WGS sequence"/>
</dbReference>
<sequence length="874" mass="99224">MGEQEKYSDHDSPEPLHYDEKSVPYDEKKDYLGAEVTVTAPFGEAEDLDIAYRRRLHATEKDILAAEALLPTMPEDRARRILSQIRKMHKHDQNFDLATLEQITEFLDDPDVREHPDKHAELILAMRVEAILCTENSPYAMVRGSVDTTDDMSIPALTSRVWIIGILSCCLGSFVNQLFTIRFPSIGIPSSVIQLITYPFGVFLAKVLPDWGFTFRGKRYTLNPGPFNRKEHMCVVIMANVGMGSPYMSDIVFVAALPQWFNRDYARKYGYQITNTLATSFLGFGLAGLARRFLVWPSYCVWPDELGTLALNKGFHNDEGTPIPGPGKKIYTSTRMRLFYITFVCMFFYFWLPNTFAGFLTYFNWIAWIAPNNIDLANITSIRSGLGINPWPTFDWNYGFALTTPTFSVVSQFVGMFLSGMVIIAFYYTNAYNTSYLPMMSNKTFDNRGKSYDVKKIINENSLFDMAKYQKYSEPWMAASNLVNYLFFFAKYTAVLTYAPLYHWHELKIAYAGTFTQAKNFILRRKDVKEVDPDAIGEDVHYRLMRKYPEAPDWWYFFVFCASIVLGVVGVEAYPTGTSGAVVVYGTIFALIFVIPVGVVSAVAETEVTLNVLAEFIGGMMSGGNALSMNFFKMYGYVTTAKSLAFVRDLKLGHYAKVPPRASFIVQCVGSLICAFVTTAVLNWQMSFEGVCTDEPKFRFYCYGEWTFYTASVFWGTLGPARVFGKGSHYWTLLLGFPLGLVLVLGVWGLQRIWPKSRLLRSIHVVAITTGAYWFPDTLGMKWTFVVTTLLSWNWLKSRYLAFWSRYNYVFATAMTAGVSISAIVQFLAFTFTDVEFNWWGNDADKGCAAPNKCKRFQIPKDPGYFGGAPGTYH</sequence>
<feature type="transmembrane region" description="Helical" evidence="10">
    <location>
        <begin position="409"/>
        <end position="429"/>
    </location>
</feature>
<keyword evidence="8 10" id="KW-0472">Membrane</keyword>
<dbReference type="eggNOG" id="KOG2262">
    <property type="taxonomic scope" value="Eukaryota"/>
</dbReference>
<evidence type="ECO:0000256" key="1">
    <source>
        <dbReference type="ARBA" id="ARBA00004141"/>
    </source>
</evidence>
<evidence type="ECO:0000256" key="5">
    <source>
        <dbReference type="ARBA" id="ARBA00022856"/>
    </source>
</evidence>
<accession>K1VP91</accession>
<feature type="transmembrane region" description="Helical" evidence="10">
    <location>
        <begin position="269"/>
        <end position="289"/>
    </location>
</feature>